<gene>
    <name evidence="1" type="ORF">CL6EHI_139290</name>
</gene>
<dbReference type="VEuPathDB" id="AmoebaDB:EHI7A_065000"/>
<dbReference type="VEuPathDB" id="AmoebaDB:EHI5A_101980"/>
<organism evidence="1 2">
    <name type="scientific">Entamoeba histolytica</name>
    <dbReference type="NCBI Taxonomy" id="5759"/>
    <lineage>
        <taxon>Eukaryota</taxon>
        <taxon>Amoebozoa</taxon>
        <taxon>Evosea</taxon>
        <taxon>Archamoebae</taxon>
        <taxon>Mastigamoebida</taxon>
        <taxon>Entamoebidae</taxon>
        <taxon>Entamoeba</taxon>
    </lineage>
</organism>
<name>A0A5K1UFI5_ENTHI</name>
<sequence>MIIEEGIFVHIMTYLLGDYTESIEKNQLHISFKSLSAALKKIRIRKDVFYSLNLPIDIIQGEVETIEVIVQSLTPFSLSIFLLKVTVKCESQKEFVNEEENESIERIKKKDY</sequence>
<dbReference type="VEuPathDB" id="AmoebaDB:EHI8A_062440"/>
<protein>
    <submittedName>
        <fullName evidence="1">Uncharacterized protein</fullName>
    </submittedName>
</protein>
<evidence type="ECO:0000313" key="2">
    <source>
        <dbReference type="Proteomes" id="UP000078387"/>
    </source>
</evidence>
<accession>A0A5K1UFI5</accession>
<proteinExistence type="predicted"/>
<dbReference type="VEuPathDB" id="AmoebaDB:EHI_139290"/>
<dbReference type="VEuPathDB" id="AmoebaDB:KM1_119240"/>
<reference evidence="1 2" key="1">
    <citation type="submission" date="2016-05" db="EMBL/GenBank/DDBJ databases">
        <title>First whole genome sequencing of Entamoeba histolytica HM1:IMSS-clone-6.</title>
        <authorList>
            <person name="Mukherjee Avik.K."/>
            <person name="Izumyama S."/>
            <person name="Nakada-Tsukui K."/>
            <person name="Nozaki T."/>
        </authorList>
    </citation>
    <scope>NUCLEOTIDE SEQUENCE [LARGE SCALE GENOMIC DNA]</scope>
    <source>
        <strain evidence="1 2">HM1:IMSS clone 6</strain>
    </source>
</reference>
<comment type="caution">
    <text evidence="1">The sequence shown here is derived from an EMBL/GenBank/DDBJ whole genome shotgun (WGS) entry which is preliminary data.</text>
</comment>
<evidence type="ECO:0000313" key="1">
    <source>
        <dbReference type="EMBL" id="GAT97238.1"/>
    </source>
</evidence>
<dbReference type="EMBL" id="BDEQ01000001">
    <property type="protein sequence ID" value="GAT97238.1"/>
    <property type="molecule type" value="Genomic_DNA"/>
</dbReference>
<dbReference type="Proteomes" id="UP000078387">
    <property type="component" value="Unassembled WGS sequence"/>
</dbReference>
<dbReference type="AlphaFoldDB" id="A0A5K1UFI5"/>